<evidence type="ECO:0000313" key="2">
    <source>
        <dbReference type="EMBL" id="TNJ28577.1"/>
    </source>
</evidence>
<keyword evidence="1" id="KW-0175">Coiled coil</keyword>
<feature type="coiled-coil region" evidence="1">
    <location>
        <begin position="58"/>
        <end position="148"/>
    </location>
</feature>
<dbReference type="EMBL" id="VDLU01000002">
    <property type="protein sequence ID" value="TNJ28577.1"/>
    <property type="molecule type" value="Genomic_DNA"/>
</dbReference>
<organism evidence="2 3">
    <name type="scientific">Giardia muris</name>
    <dbReference type="NCBI Taxonomy" id="5742"/>
    <lineage>
        <taxon>Eukaryota</taxon>
        <taxon>Metamonada</taxon>
        <taxon>Diplomonadida</taxon>
        <taxon>Hexamitidae</taxon>
        <taxon>Giardiinae</taxon>
        <taxon>Giardia</taxon>
    </lineage>
</organism>
<keyword evidence="3" id="KW-1185">Reference proteome</keyword>
<gene>
    <name evidence="2" type="ORF">GMRT_12741</name>
</gene>
<name>A0A4Z1T614_GIAMU</name>
<accession>A0A4Z1T614</accession>
<comment type="caution">
    <text evidence="2">The sequence shown here is derived from an EMBL/GenBank/DDBJ whole genome shotgun (WGS) entry which is preliminary data.</text>
</comment>
<dbReference type="AlphaFoldDB" id="A0A4Z1T614"/>
<dbReference type="Proteomes" id="UP000315496">
    <property type="component" value="Chromosome 2"/>
</dbReference>
<protein>
    <submittedName>
        <fullName evidence="2">Uncharacterized protein</fullName>
    </submittedName>
</protein>
<proteinExistence type="predicted"/>
<dbReference type="VEuPathDB" id="GiardiaDB:GMRT_12741"/>
<sequence length="181" mass="21760">MSSCSRKHVGHLTMEDRVFLGRRAVGLVDISILENSEKIQRVCIGAHEEPHKTTQEALRRAKERVGQLSLRLEERERQRERLSQQLLERQERARKNREDAYNAKKVHLAERLQAQQKQEILFQEVRRLEELERRAQRLLQEQHRERVLEERVEKDTRQREQGLSHLKVLCDRFRLLNAYGR</sequence>
<evidence type="ECO:0000256" key="1">
    <source>
        <dbReference type="SAM" id="Coils"/>
    </source>
</evidence>
<evidence type="ECO:0000313" key="3">
    <source>
        <dbReference type="Proteomes" id="UP000315496"/>
    </source>
</evidence>
<reference evidence="2 3" key="1">
    <citation type="submission" date="2019-05" db="EMBL/GenBank/DDBJ databases">
        <title>The compact genome of Giardia muris reveals important steps in the evolution of intestinal protozoan parasites.</title>
        <authorList>
            <person name="Xu F."/>
            <person name="Jimenez-Gonzalez A."/>
            <person name="Einarsson E."/>
            <person name="Astvaldsson A."/>
            <person name="Peirasmaki D."/>
            <person name="Eckmann L."/>
            <person name="Andersson J.O."/>
            <person name="Svard S.G."/>
            <person name="Jerlstrom-Hultqvist J."/>
        </authorList>
    </citation>
    <scope>NUCLEOTIDE SEQUENCE [LARGE SCALE GENOMIC DNA]</scope>
    <source>
        <strain evidence="2 3">Roberts-Thomson</strain>
    </source>
</reference>